<feature type="compositionally biased region" description="Acidic residues" evidence="9">
    <location>
        <begin position="580"/>
        <end position="595"/>
    </location>
</feature>
<dbReference type="Proteomes" id="UP001447188">
    <property type="component" value="Unassembled WGS sequence"/>
</dbReference>
<dbReference type="InterPro" id="IPR027165">
    <property type="entry name" value="CND3"/>
</dbReference>
<keyword evidence="4" id="KW-0132">Cell division</keyword>
<comment type="subcellular location">
    <subcellularLocation>
        <location evidence="1">Chromosome</location>
    </subcellularLocation>
</comment>
<accession>A0ABR3GVV7</accession>
<dbReference type="EMBL" id="JBBBZM010000006">
    <property type="protein sequence ID" value="KAL0640070.1"/>
    <property type="molecule type" value="Genomic_DNA"/>
</dbReference>
<keyword evidence="8" id="KW-0175">Coiled coil</keyword>
<evidence type="ECO:0000313" key="11">
    <source>
        <dbReference type="EMBL" id="KAL0640070.1"/>
    </source>
</evidence>
<feature type="region of interest" description="Disordered" evidence="9">
    <location>
        <begin position="1"/>
        <end position="46"/>
    </location>
</feature>
<keyword evidence="12" id="KW-1185">Reference proteome</keyword>
<dbReference type="InterPro" id="IPR016024">
    <property type="entry name" value="ARM-type_fold"/>
</dbReference>
<keyword evidence="7" id="KW-0131">Cell cycle</keyword>
<proteinExistence type="inferred from homology"/>
<dbReference type="Pfam" id="PF12719">
    <property type="entry name" value="Cnd3"/>
    <property type="match status" value="1"/>
</dbReference>
<sequence length="1092" mass="120293">MPLKAPASRVPRASRVPSKRARPPPSASPPPPPPPSPPPLSPSPVPEYTTLQTAIASVFAAAQKTTAGHRKLVINLRSTLDQCLKNTGPVGATIPKGKYKGEKAFANEFCHFLNRVLVVKKSEVVGDRCLRFTDLFVRGMLGMDKPKPKEPKKKALTQGGEVQGEVQGEEETEEVAAFVSGPQYRFVLHLLNYLYPLLSSNEKAVRYRTSQLLSLLLSNTLTDFPFDFSEVALGIFMKVRSQLGRRMRDKEAVVRVQAAIGVIRLMEMGVGESGSEDEDDEDEAGRSTKSISLLLLIDSMQNDPSSDVRRTILHNVSPTKSSLAYLLERTRDVDAHTRRSVFTHLLPTLGDFRYLSISMREKLLRWGLNDRDETVRAAARKVFNFRWVEDAGGDLLEVLERLDVTGDGVEGGVKELALKGFWEDRKDVVEQIVFDNEYFEHLSAESAFLARSFNDFCRNSIDEGMEGELEDKMPEVTKLAFYLQRYMNKLVFALEAEENKASELEFIVTQMLMIAARTDYGDEIGRRKMFALLRESLGIPELPDGVTRLVVECLEGLSMGEGDFCMLILEVIAEIHDTIMDDEDGEPTGGDDGETESFHSAQSDIEDIEYSITVTSPKRGKRKGKASKAKRIKPPPRQADEDVDMMDVDMMEIDEEEAAVDNEEDEEARAIRHLMVNLKCLHIAQCMLENVSGSLKQNTHLVTMLNGLIVPAVRSHEAPVREQALRCLGLSCLLDRTLAEENLTLFAHCLNKGHDALQVEALHIMSDILATHGSAIFEGGSCAVEQRTLYRMFAKGIKNDDSIEVQATAVEVVCKLMLAQVIKDEELLKVLIVAYFAPTTIDNQSLRQILTYFFPVYCHSRPENQVRMAAVVVVTVHALLALRDGLGEGDGMVSPTAIASQLADWTDPRKNVGGGVQAGKGGIQERVVDPDVQVDLAVDVLTRLSAGCSKEEKKILITILSKLYIPADADVEKLRKGYELVAQAIEDKVANDAPGRNTLNKMEVSLGNIVGDLAEAAREETMIVGSVADDQSDAGTEAEEDSAIGKGLGPGEEAESEVEGSVAADNEGRITEDEDGDGDVTIRPSSEDEDEL</sequence>
<feature type="compositionally biased region" description="Pro residues" evidence="9">
    <location>
        <begin position="23"/>
        <end position="45"/>
    </location>
</feature>
<comment type="similarity">
    <text evidence="2">Belongs to the CND3 (condensin subunit 3) family.</text>
</comment>
<gene>
    <name evidence="11" type="primary">YCG1</name>
    <name evidence="11" type="ORF">Q9L58_000898</name>
</gene>
<evidence type="ECO:0000256" key="8">
    <source>
        <dbReference type="SAM" id="Coils"/>
    </source>
</evidence>
<protein>
    <submittedName>
        <fullName evidence="11">Chromosome condensation complex Condensin, subunit G</fullName>
    </submittedName>
</protein>
<evidence type="ECO:0000256" key="2">
    <source>
        <dbReference type="ARBA" id="ARBA00006533"/>
    </source>
</evidence>
<evidence type="ECO:0000256" key="1">
    <source>
        <dbReference type="ARBA" id="ARBA00004286"/>
    </source>
</evidence>
<feature type="compositionally biased region" description="Basic residues" evidence="9">
    <location>
        <begin position="618"/>
        <end position="634"/>
    </location>
</feature>
<keyword evidence="6" id="KW-0226">DNA condensation</keyword>
<evidence type="ECO:0000256" key="4">
    <source>
        <dbReference type="ARBA" id="ARBA00022618"/>
    </source>
</evidence>
<comment type="caution">
    <text evidence="11">The sequence shown here is derived from an EMBL/GenBank/DDBJ whole genome shotgun (WGS) entry which is preliminary data.</text>
</comment>
<keyword evidence="3" id="KW-0158">Chromosome</keyword>
<evidence type="ECO:0000256" key="9">
    <source>
        <dbReference type="SAM" id="MobiDB-lite"/>
    </source>
</evidence>
<feature type="region of interest" description="Disordered" evidence="9">
    <location>
        <begin position="580"/>
        <end position="602"/>
    </location>
</feature>
<reference evidence="11 12" key="1">
    <citation type="submission" date="2024-02" db="EMBL/GenBank/DDBJ databases">
        <title>Discinaceae phylogenomics.</title>
        <authorList>
            <person name="Dirks A.C."/>
            <person name="James T.Y."/>
        </authorList>
    </citation>
    <scope>NUCLEOTIDE SEQUENCE [LARGE SCALE GENOMIC DNA]</scope>
    <source>
        <strain evidence="11 12">ACD0624</strain>
    </source>
</reference>
<dbReference type="Gene3D" id="1.25.10.10">
    <property type="entry name" value="Leucine-rich Repeat Variant"/>
    <property type="match status" value="1"/>
</dbReference>
<evidence type="ECO:0000259" key="10">
    <source>
        <dbReference type="Pfam" id="PF12719"/>
    </source>
</evidence>
<organism evidence="11 12">
    <name type="scientific">Discina gigas</name>
    <dbReference type="NCBI Taxonomy" id="1032678"/>
    <lineage>
        <taxon>Eukaryota</taxon>
        <taxon>Fungi</taxon>
        <taxon>Dikarya</taxon>
        <taxon>Ascomycota</taxon>
        <taxon>Pezizomycotina</taxon>
        <taxon>Pezizomycetes</taxon>
        <taxon>Pezizales</taxon>
        <taxon>Discinaceae</taxon>
        <taxon>Discina</taxon>
    </lineage>
</organism>
<feature type="region of interest" description="Disordered" evidence="9">
    <location>
        <begin position="146"/>
        <end position="166"/>
    </location>
</feature>
<evidence type="ECO:0000256" key="5">
    <source>
        <dbReference type="ARBA" id="ARBA00022776"/>
    </source>
</evidence>
<keyword evidence="5" id="KW-0498">Mitosis</keyword>
<evidence type="ECO:0000313" key="12">
    <source>
        <dbReference type="Proteomes" id="UP001447188"/>
    </source>
</evidence>
<feature type="region of interest" description="Disordered" evidence="9">
    <location>
        <begin position="616"/>
        <end position="640"/>
    </location>
</feature>
<evidence type="ECO:0000256" key="3">
    <source>
        <dbReference type="ARBA" id="ARBA00022454"/>
    </source>
</evidence>
<evidence type="ECO:0000256" key="7">
    <source>
        <dbReference type="ARBA" id="ARBA00023306"/>
    </source>
</evidence>
<evidence type="ECO:0000256" key="6">
    <source>
        <dbReference type="ARBA" id="ARBA00023067"/>
    </source>
</evidence>
<dbReference type="PANTHER" id="PTHR14418:SF5">
    <property type="entry name" value="CONDENSIN COMPLEX SUBUNIT 3"/>
    <property type="match status" value="1"/>
</dbReference>
<dbReference type="InterPro" id="IPR011989">
    <property type="entry name" value="ARM-like"/>
</dbReference>
<feature type="region of interest" description="Disordered" evidence="9">
    <location>
        <begin position="1026"/>
        <end position="1092"/>
    </location>
</feature>
<dbReference type="PANTHER" id="PTHR14418">
    <property type="entry name" value="CONDENSIN COMPLEX SUBUNIT 3-RELATED"/>
    <property type="match status" value="1"/>
</dbReference>
<dbReference type="SUPFAM" id="SSF48371">
    <property type="entry name" value="ARM repeat"/>
    <property type="match status" value="1"/>
</dbReference>
<name>A0ABR3GVV7_9PEZI</name>
<feature type="compositionally biased region" description="Low complexity" evidence="9">
    <location>
        <begin position="157"/>
        <end position="166"/>
    </location>
</feature>
<feature type="domain" description="Nuclear condensin complex subunit 3 C-terminal" evidence="10">
    <location>
        <begin position="679"/>
        <end position="965"/>
    </location>
</feature>
<feature type="compositionally biased region" description="Acidic residues" evidence="9">
    <location>
        <begin position="1030"/>
        <end position="1042"/>
    </location>
</feature>
<dbReference type="InterPro" id="IPR025977">
    <property type="entry name" value="Cnd3_C"/>
</dbReference>
<feature type="coiled-coil region" evidence="8">
    <location>
        <begin position="646"/>
        <end position="673"/>
    </location>
</feature>